<dbReference type="Proteomes" id="UP001262410">
    <property type="component" value="Unassembled WGS sequence"/>
</dbReference>
<sequence length="163" mass="18119">MKTRLNVYFSPDLLRRIEELADRRRLSRSSIVEAAVASFLSPDGSDQREAAFTRRLDRLSRQIERLERDVGISVEALALFVRFWLTVTPPLPNDAQSAAQAKGRERYQGFVEALGRRLAKGKGLLQEIPNDILTPSCNTGAASGDEPMADDHDPTSPEALGQR</sequence>
<dbReference type="SUPFAM" id="SSF47598">
    <property type="entry name" value="Ribbon-helix-helix"/>
    <property type="match status" value="1"/>
</dbReference>
<dbReference type="InterPro" id="IPR013321">
    <property type="entry name" value="Arc_rbn_hlx_hlx"/>
</dbReference>
<comment type="caution">
    <text evidence="4">The sequence shown here is derived from an EMBL/GenBank/DDBJ whole genome shotgun (WGS) entry which is preliminary data.</text>
</comment>
<proteinExistence type="predicted"/>
<protein>
    <recommendedName>
        <fullName evidence="3">Ribbon-helix-helix protein CopG domain-containing protein</fullName>
    </recommendedName>
</protein>
<dbReference type="RefSeq" id="WP_309792161.1">
    <property type="nucleotide sequence ID" value="NZ_JAVDPW010000001.1"/>
</dbReference>
<organism evidence="4 5">
    <name type="scientific">Inquilinus ginsengisoli</name>
    <dbReference type="NCBI Taxonomy" id="363840"/>
    <lineage>
        <taxon>Bacteria</taxon>
        <taxon>Pseudomonadati</taxon>
        <taxon>Pseudomonadota</taxon>
        <taxon>Alphaproteobacteria</taxon>
        <taxon>Rhodospirillales</taxon>
        <taxon>Rhodospirillaceae</taxon>
        <taxon>Inquilinus</taxon>
    </lineage>
</organism>
<evidence type="ECO:0000259" key="3">
    <source>
        <dbReference type="Pfam" id="PF01402"/>
    </source>
</evidence>
<feature type="domain" description="Ribbon-helix-helix protein CopG" evidence="3">
    <location>
        <begin position="4"/>
        <end position="39"/>
    </location>
</feature>
<dbReference type="InterPro" id="IPR010985">
    <property type="entry name" value="Ribbon_hlx_hlx"/>
</dbReference>
<dbReference type="Gene3D" id="1.10.1220.10">
    <property type="entry name" value="Met repressor-like"/>
    <property type="match status" value="1"/>
</dbReference>
<feature type="coiled-coil region" evidence="1">
    <location>
        <begin position="49"/>
        <end position="76"/>
    </location>
</feature>
<reference evidence="4 5" key="1">
    <citation type="submission" date="2023-07" db="EMBL/GenBank/DDBJ databases">
        <title>Sorghum-associated microbial communities from plants grown in Nebraska, USA.</title>
        <authorList>
            <person name="Schachtman D."/>
        </authorList>
    </citation>
    <scope>NUCLEOTIDE SEQUENCE [LARGE SCALE GENOMIC DNA]</scope>
    <source>
        <strain evidence="4 5">584</strain>
    </source>
</reference>
<keyword evidence="5" id="KW-1185">Reference proteome</keyword>
<feature type="region of interest" description="Disordered" evidence="2">
    <location>
        <begin position="130"/>
        <end position="163"/>
    </location>
</feature>
<dbReference type="Pfam" id="PF01402">
    <property type="entry name" value="RHH_1"/>
    <property type="match status" value="1"/>
</dbReference>
<gene>
    <name evidence="4" type="ORF">E9232_000691</name>
</gene>
<evidence type="ECO:0000256" key="1">
    <source>
        <dbReference type="SAM" id="Coils"/>
    </source>
</evidence>
<evidence type="ECO:0000313" key="4">
    <source>
        <dbReference type="EMBL" id="MDR6288192.1"/>
    </source>
</evidence>
<evidence type="ECO:0000313" key="5">
    <source>
        <dbReference type="Proteomes" id="UP001262410"/>
    </source>
</evidence>
<accession>A0ABU1JIR4</accession>
<dbReference type="EMBL" id="JAVDPW010000001">
    <property type="protein sequence ID" value="MDR6288192.1"/>
    <property type="molecule type" value="Genomic_DNA"/>
</dbReference>
<keyword evidence="1" id="KW-0175">Coiled coil</keyword>
<dbReference type="InterPro" id="IPR002145">
    <property type="entry name" value="CopG"/>
</dbReference>
<dbReference type="CDD" id="cd21631">
    <property type="entry name" value="RHH_CopG_NikR-like"/>
    <property type="match status" value="1"/>
</dbReference>
<name>A0ABU1JIR4_9PROT</name>
<evidence type="ECO:0000256" key="2">
    <source>
        <dbReference type="SAM" id="MobiDB-lite"/>
    </source>
</evidence>